<evidence type="ECO:0000313" key="4">
    <source>
        <dbReference type="EMBL" id="CAG9761894.1"/>
    </source>
</evidence>
<dbReference type="GO" id="GO:0005737">
    <property type="term" value="C:cytoplasm"/>
    <property type="evidence" value="ECO:0007669"/>
    <property type="project" value="TreeGrafter"/>
</dbReference>
<evidence type="ECO:0000313" key="5">
    <source>
        <dbReference type="Proteomes" id="UP001152799"/>
    </source>
</evidence>
<name>A0A9N9MGK0_9CUCU</name>
<sequence>MPSAANGKIDKQISSSTENALVDTASMTPIRQAITTIEHKIRNLEKRKSKLESYRDMQNSGKELNTDQKTALAKINEVMMTLEFARDLYKQFLGIAASSERDAKKQAKREAALKNQAEMARLREILLVQDALNQMGTDGVRDDFLNGRNGAAQLTEADLKLLDDLYPAVTPKHESGNPTTFTNEVQAAAEHLLAVVDGKPKDVFGGTYSQVKEILGKIHESGYFDQAQESPIEEESVEVPVEPPVLDLAEPLVEVSSEISLAGPIETITIEASNHPAIINRAPQQAPISVVQALQMSPVPHVLDSVPPHHQPPPQEIFFQPQPQPPRPITEMLGTGNFFFLQESEIDTPEQISTQTFTNQTFMPPPIPLPSHFQPLPHTSPVNHQMPPNGAVQQQVPVQDEALSKPQLVDDLEKHSLGRAQNRGPSLQPTSFYNNGYTNRTSRPAPQQHSRNNNGVQQHHQQGRAQTNRH</sequence>
<dbReference type="EMBL" id="OU892287">
    <property type="protein sequence ID" value="CAG9761894.1"/>
    <property type="molecule type" value="Genomic_DNA"/>
</dbReference>
<dbReference type="Pfam" id="PF18293">
    <property type="entry name" value="Caprin-1_dimer"/>
    <property type="match status" value="1"/>
</dbReference>
<dbReference type="InterPro" id="IPR028816">
    <property type="entry name" value="Caprin"/>
</dbReference>
<dbReference type="InterPro" id="IPR041637">
    <property type="entry name" value="Caprin-1_dimer"/>
</dbReference>
<organism evidence="4 5">
    <name type="scientific">Ceutorhynchus assimilis</name>
    <name type="common">cabbage seed weevil</name>
    <dbReference type="NCBI Taxonomy" id="467358"/>
    <lineage>
        <taxon>Eukaryota</taxon>
        <taxon>Metazoa</taxon>
        <taxon>Ecdysozoa</taxon>
        <taxon>Arthropoda</taxon>
        <taxon>Hexapoda</taxon>
        <taxon>Insecta</taxon>
        <taxon>Pterygota</taxon>
        <taxon>Neoptera</taxon>
        <taxon>Endopterygota</taxon>
        <taxon>Coleoptera</taxon>
        <taxon>Polyphaga</taxon>
        <taxon>Cucujiformia</taxon>
        <taxon>Curculionidae</taxon>
        <taxon>Ceutorhynchinae</taxon>
        <taxon>Ceutorhynchus</taxon>
    </lineage>
</organism>
<feature type="region of interest" description="Disordered" evidence="2">
    <location>
        <begin position="417"/>
        <end position="470"/>
    </location>
</feature>
<dbReference type="PANTHER" id="PTHR22922:SF19">
    <property type="entry name" value="CAPRIN HOMOLOG"/>
    <property type="match status" value="1"/>
</dbReference>
<protein>
    <recommendedName>
        <fullName evidence="3">Caprin-1 dimerization domain-containing protein</fullName>
    </recommendedName>
</protein>
<proteinExistence type="inferred from homology"/>
<comment type="similarity">
    <text evidence="1">Belongs to the caprin family.</text>
</comment>
<evidence type="ECO:0000256" key="2">
    <source>
        <dbReference type="SAM" id="MobiDB-lite"/>
    </source>
</evidence>
<accession>A0A9N9MGK0</accession>
<evidence type="ECO:0000256" key="1">
    <source>
        <dbReference type="ARBA" id="ARBA00007950"/>
    </source>
</evidence>
<dbReference type="PANTHER" id="PTHR22922">
    <property type="entry name" value="GPI-ANCHORED PROTEIN P137"/>
    <property type="match status" value="1"/>
</dbReference>
<dbReference type="OrthoDB" id="10062814at2759"/>
<reference evidence="4" key="1">
    <citation type="submission" date="2022-01" db="EMBL/GenBank/DDBJ databases">
        <authorList>
            <person name="King R."/>
        </authorList>
    </citation>
    <scope>NUCLEOTIDE SEQUENCE</scope>
</reference>
<dbReference type="Proteomes" id="UP001152799">
    <property type="component" value="Chromosome 11"/>
</dbReference>
<dbReference type="GO" id="GO:0003723">
    <property type="term" value="F:RNA binding"/>
    <property type="evidence" value="ECO:0007669"/>
    <property type="project" value="TreeGrafter"/>
</dbReference>
<evidence type="ECO:0000259" key="3">
    <source>
        <dbReference type="Pfam" id="PF18293"/>
    </source>
</evidence>
<keyword evidence="5" id="KW-1185">Reference proteome</keyword>
<dbReference type="AlphaFoldDB" id="A0A9N9MGK0"/>
<feature type="domain" description="Caprin-1 dimerization" evidence="3">
    <location>
        <begin position="108"/>
        <end position="225"/>
    </location>
</feature>
<feature type="region of interest" description="Disordered" evidence="2">
    <location>
        <begin position="360"/>
        <end position="390"/>
    </location>
</feature>
<gene>
    <name evidence="4" type="ORF">CEUTPL_LOCUS2587</name>
</gene>
<feature type="compositionally biased region" description="Polar residues" evidence="2">
    <location>
        <begin position="423"/>
        <end position="456"/>
    </location>
</feature>